<proteinExistence type="predicted"/>
<gene>
    <name evidence="3" type="primary">spmB</name>
    <name evidence="3" type="ORF">J8TS2_37490</name>
</gene>
<dbReference type="InterPro" id="IPR011642">
    <property type="entry name" value="Gate_dom"/>
</dbReference>
<evidence type="ECO:0000313" key="3">
    <source>
        <dbReference type="EMBL" id="GIN59430.1"/>
    </source>
</evidence>
<sequence>MMQIISAVSLWIIPLMIAIILVHSLWKKKPAYENFVEGGKEGIKIAISIIPFLIGMLVAITIFRASGALGFFIQLIRPVLDLIGVPAEIVPLAFIRPISGNAALGLMTDMISVHGPDSLLGRMASILQGSTDTTFYVLTVYFGAVGIKKMGDSLKVGLLADLAGISAAILIATIMFSS</sequence>
<evidence type="ECO:0000313" key="4">
    <source>
        <dbReference type="Proteomes" id="UP000679950"/>
    </source>
</evidence>
<feature type="domain" description="Nucleoside transporter/FeoB GTPase Gate" evidence="2">
    <location>
        <begin position="47"/>
        <end position="148"/>
    </location>
</feature>
<evidence type="ECO:0000256" key="1">
    <source>
        <dbReference type="SAM" id="Phobius"/>
    </source>
</evidence>
<protein>
    <submittedName>
        <fullName evidence="3">Spore maturation protein B</fullName>
    </submittedName>
</protein>
<dbReference type="Pfam" id="PF07670">
    <property type="entry name" value="Gate"/>
    <property type="match status" value="1"/>
</dbReference>
<dbReference type="InterPro" id="IPR052549">
    <property type="entry name" value="SpmB"/>
</dbReference>
<feature type="transmembrane region" description="Helical" evidence="1">
    <location>
        <begin position="7"/>
        <end position="26"/>
    </location>
</feature>
<dbReference type="Proteomes" id="UP000679950">
    <property type="component" value="Unassembled WGS sequence"/>
</dbReference>
<keyword evidence="1" id="KW-0472">Membrane</keyword>
<feature type="transmembrane region" description="Helical" evidence="1">
    <location>
        <begin position="156"/>
        <end position="176"/>
    </location>
</feature>
<dbReference type="PANTHER" id="PTHR35793">
    <property type="entry name" value="INNER MEMBRANE PROTEIN YJIG"/>
    <property type="match status" value="1"/>
</dbReference>
<keyword evidence="4" id="KW-1185">Reference proteome</keyword>
<keyword evidence="1" id="KW-1133">Transmembrane helix</keyword>
<keyword evidence="1" id="KW-0812">Transmembrane</keyword>
<organism evidence="3 4">
    <name type="scientific">Lederbergia ruris</name>
    <dbReference type="NCBI Taxonomy" id="217495"/>
    <lineage>
        <taxon>Bacteria</taxon>
        <taxon>Bacillati</taxon>
        <taxon>Bacillota</taxon>
        <taxon>Bacilli</taxon>
        <taxon>Bacillales</taxon>
        <taxon>Bacillaceae</taxon>
        <taxon>Lederbergia</taxon>
    </lineage>
</organism>
<dbReference type="PANTHER" id="PTHR35793:SF2">
    <property type="entry name" value="INNER MEMBRANE PROTEIN YJIG"/>
    <property type="match status" value="1"/>
</dbReference>
<comment type="caution">
    <text evidence="3">The sequence shown here is derived from an EMBL/GenBank/DDBJ whole genome shotgun (WGS) entry which is preliminary data.</text>
</comment>
<dbReference type="EMBL" id="BORB01000045">
    <property type="protein sequence ID" value="GIN59430.1"/>
    <property type="molecule type" value="Genomic_DNA"/>
</dbReference>
<evidence type="ECO:0000259" key="2">
    <source>
        <dbReference type="Pfam" id="PF07670"/>
    </source>
</evidence>
<accession>A0ABQ4KNB4</accession>
<feature type="transmembrane region" description="Helical" evidence="1">
    <location>
        <begin position="46"/>
        <end position="72"/>
    </location>
</feature>
<name>A0ABQ4KNB4_9BACI</name>
<feature type="transmembrane region" description="Helical" evidence="1">
    <location>
        <begin position="119"/>
        <end position="144"/>
    </location>
</feature>
<reference evidence="3 4" key="1">
    <citation type="submission" date="2021-03" db="EMBL/GenBank/DDBJ databases">
        <title>Antimicrobial resistance genes in bacteria isolated from Japanese honey, and their potential for conferring macrolide and lincosamide resistance in the American foulbrood pathogen Paenibacillus larvae.</title>
        <authorList>
            <person name="Okamoto M."/>
            <person name="Kumagai M."/>
            <person name="Kanamori H."/>
            <person name="Takamatsu D."/>
        </authorList>
    </citation>
    <scope>NUCLEOTIDE SEQUENCE [LARGE SCALE GENOMIC DNA]</scope>
    <source>
        <strain evidence="3 4">J8TS2</strain>
    </source>
</reference>